<organism evidence="2 3">
    <name type="scientific">Streptomyces fumanus</name>
    <dbReference type="NCBI Taxonomy" id="67302"/>
    <lineage>
        <taxon>Bacteria</taxon>
        <taxon>Bacillati</taxon>
        <taxon>Actinomycetota</taxon>
        <taxon>Actinomycetes</taxon>
        <taxon>Kitasatosporales</taxon>
        <taxon>Streptomycetaceae</taxon>
        <taxon>Streptomyces</taxon>
    </lineage>
</organism>
<feature type="region of interest" description="Disordered" evidence="1">
    <location>
        <begin position="32"/>
        <end position="56"/>
    </location>
</feature>
<gene>
    <name evidence="2" type="ORF">GCM10018772_05550</name>
</gene>
<evidence type="ECO:0000313" key="2">
    <source>
        <dbReference type="EMBL" id="GHE85233.1"/>
    </source>
</evidence>
<evidence type="ECO:0000256" key="1">
    <source>
        <dbReference type="SAM" id="MobiDB-lite"/>
    </source>
</evidence>
<name>A0A919A3W3_9ACTN</name>
<dbReference type="EMBL" id="BNBI01000001">
    <property type="protein sequence ID" value="GHE85233.1"/>
    <property type="molecule type" value="Genomic_DNA"/>
</dbReference>
<dbReference type="AlphaFoldDB" id="A0A919A3W3"/>
<proteinExistence type="predicted"/>
<reference evidence="2" key="2">
    <citation type="submission" date="2020-09" db="EMBL/GenBank/DDBJ databases">
        <authorList>
            <person name="Sun Q."/>
            <person name="Ohkuma M."/>
        </authorList>
    </citation>
    <scope>NUCLEOTIDE SEQUENCE</scope>
    <source>
        <strain evidence="2">JCM 4477</strain>
    </source>
</reference>
<reference evidence="2" key="1">
    <citation type="journal article" date="2014" name="Int. J. Syst. Evol. Microbiol.">
        <title>Complete genome sequence of Corynebacterium casei LMG S-19264T (=DSM 44701T), isolated from a smear-ripened cheese.</title>
        <authorList>
            <consortium name="US DOE Joint Genome Institute (JGI-PGF)"/>
            <person name="Walter F."/>
            <person name="Albersmeier A."/>
            <person name="Kalinowski J."/>
            <person name="Ruckert C."/>
        </authorList>
    </citation>
    <scope>NUCLEOTIDE SEQUENCE</scope>
    <source>
        <strain evidence="2">JCM 4477</strain>
    </source>
</reference>
<dbReference type="Proteomes" id="UP000630718">
    <property type="component" value="Unassembled WGS sequence"/>
</dbReference>
<feature type="region of interest" description="Disordered" evidence="1">
    <location>
        <begin position="86"/>
        <end position="118"/>
    </location>
</feature>
<accession>A0A919A3W3</accession>
<keyword evidence="3" id="KW-1185">Reference proteome</keyword>
<protein>
    <submittedName>
        <fullName evidence="2">Uncharacterized protein</fullName>
    </submittedName>
</protein>
<evidence type="ECO:0000313" key="3">
    <source>
        <dbReference type="Proteomes" id="UP000630718"/>
    </source>
</evidence>
<comment type="caution">
    <text evidence="2">The sequence shown here is derived from an EMBL/GenBank/DDBJ whole genome shotgun (WGS) entry which is preliminary data.</text>
</comment>
<sequence>MTAELPLCERVPVPQPLPWPDTAWATARGRWANTTPEHPGLERRGLTTAPGAHRLPVPAAPARARCRTALMRISALREELSLYGQPREPGFRLNHSTPSGRSYQYEAGECGRGSPDSH</sequence>